<gene>
    <name evidence="6" type="ORF">COU90_03365</name>
</gene>
<keyword evidence="3" id="KW-0378">Hydrolase</keyword>
<dbReference type="InterPro" id="IPR051201">
    <property type="entry name" value="Chloro_Bact_Ser_Proteases"/>
</dbReference>
<evidence type="ECO:0000313" key="7">
    <source>
        <dbReference type="Proteomes" id="UP000229098"/>
    </source>
</evidence>
<dbReference type="EMBL" id="PFEF01000006">
    <property type="protein sequence ID" value="PJE64460.1"/>
    <property type="molecule type" value="Genomic_DNA"/>
</dbReference>
<proteinExistence type="inferred from homology"/>
<feature type="transmembrane region" description="Helical" evidence="4">
    <location>
        <begin position="9"/>
        <end position="32"/>
    </location>
</feature>
<dbReference type="Pfam" id="PF17820">
    <property type="entry name" value="PDZ_6"/>
    <property type="match status" value="1"/>
</dbReference>
<evidence type="ECO:0000313" key="6">
    <source>
        <dbReference type="EMBL" id="PJE64460.1"/>
    </source>
</evidence>
<organism evidence="6 7">
    <name type="scientific">Candidatus Ryanbacteria bacterium CG10_big_fil_rev_8_21_14_0_10_43_42</name>
    <dbReference type="NCBI Taxonomy" id="1974864"/>
    <lineage>
        <taxon>Bacteria</taxon>
        <taxon>Candidatus Ryaniibacteriota</taxon>
    </lineage>
</organism>
<dbReference type="InterPro" id="IPR001478">
    <property type="entry name" value="PDZ"/>
</dbReference>
<dbReference type="Pfam" id="PF13365">
    <property type="entry name" value="Trypsin_2"/>
    <property type="match status" value="1"/>
</dbReference>
<dbReference type="PANTHER" id="PTHR43343">
    <property type="entry name" value="PEPTIDASE S12"/>
    <property type="match status" value="1"/>
</dbReference>
<keyword evidence="4" id="KW-0472">Membrane</keyword>
<dbReference type="Gene3D" id="2.40.10.10">
    <property type="entry name" value="Trypsin-like serine proteases"/>
    <property type="match status" value="2"/>
</dbReference>
<evidence type="ECO:0000256" key="1">
    <source>
        <dbReference type="ARBA" id="ARBA00010541"/>
    </source>
</evidence>
<evidence type="ECO:0000256" key="4">
    <source>
        <dbReference type="SAM" id="Phobius"/>
    </source>
</evidence>
<dbReference type="PRINTS" id="PR00834">
    <property type="entry name" value="PROTEASES2C"/>
</dbReference>
<accession>A0A2M8KX08</accession>
<dbReference type="InterPro" id="IPR043504">
    <property type="entry name" value="Peptidase_S1_PA_chymotrypsin"/>
</dbReference>
<dbReference type="Gene3D" id="2.30.42.10">
    <property type="match status" value="1"/>
</dbReference>
<dbReference type="InterPro" id="IPR001940">
    <property type="entry name" value="Peptidase_S1C"/>
</dbReference>
<dbReference type="GO" id="GO:0004252">
    <property type="term" value="F:serine-type endopeptidase activity"/>
    <property type="evidence" value="ECO:0007669"/>
    <property type="project" value="InterPro"/>
</dbReference>
<protein>
    <recommendedName>
        <fullName evidence="5">PDZ domain-containing protein</fullName>
    </recommendedName>
</protein>
<dbReference type="InterPro" id="IPR036034">
    <property type="entry name" value="PDZ_sf"/>
</dbReference>
<sequence>MEDLTKAQLIWLVLLVSFVTSLSTVTVTVSLLEAMPSKPSSQTILQRVVDRVTTPTQHTDASSEKDTIVVVSEEDRVVAVVEEASPAVVSIIATRDLPSFEHVLIDPFSDLFSNFNPEIKEQEIGRGSGFITSSDGTIITNRHVVADTEAAYTVILNNGASYHATVMARDPIHDIAILNIDAQNLPFISLGNSSDIKIGQSIIAIGNALGQFQNTVSVGVISGTGRTVTANGGINGPSDLQRVIQTDAAINPGNSGGPLLNLRGEVIGINTAIITGAENISFAVPSNLITRDIAQVEKYGRITYAFLGIRYRIVTDALAEEQNLPATEGALIISGNTSEPAIVSGSPAADAGLREGDIITEINGIALTQAHHLAERIQESTVGETITLSVLRGTQNLQFSVTLDELPD</sequence>
<dbReference type="SUPFAM" id="SSF50494">
    <property type="entry name" value="Trypsin-like serine proteases"/>
    <property type="match status" value="1"/>
</dbReference>
<keyword evidence="2" id="KW-0645">Protease</keyword>
<dbReference type="GO" id="GO:0006508">
    <property type="term" value="P:proteolysis"/>
    <property type="evidence" value="ECO:0007669"/>
    <property type="project" value="UniProtKB-KW"/>
</dbReference>
<dbReference type="PROSITE" id="PS50106">
    <property type="entry name" value="PDZ"/>
    <property type="match status" value="1"/>
</dbReference>
<dbReference type="PANTHER" id="PTHR43343:SF3">
    <property type="entry name" value="PROTEASE DO-LIKE 8, CHLOROPLASTIC"/>
    <property type="match status" value="1"/>
</dbReference>
<dbReference type="SUPFAM" id="SSF50156">
    <property type="entry name" value="PDZ domain-like"/>
    <property type="match status" value="1"/>
</dbReference>
<dbReference type="SMART" id="SM00228">
    <property type="entry name" value="PDZ"/>
    <property type="match status" value="1"/>
</dbReference>
<dbReference type="Proteomes" id="UP000229098">
    <property type="component" value="Unassembled WGS sequence"/>
</dbReference>
<reference evidence="7" key="1">
    <citation type="submission" date="2017-09" db="EMBL/GenBank/DDBJ databases">
        <title>Depth-based differentiation of microbial function through sediment-hosted aquifers and enrichment of novel symbionts in the deep terrestrial subsurface.</title>
        <authorList>
            <person name="Probst A.J."/>
            <person name="Ladd B."/>
            <person name="Jarett J.K."/>
            <person name="Geller-Mcgrath D.E."/>
            <person name="Sieber C.M.K."/>
            <person name="Emerson J.B."/>
            <person name="Anantharaman K."/>
            <person name="Thomas B.C."/>
            <person name="Malmstrom R."/>
            <person name="Stieglmeier M."/>
            <person name="Klingl A."/>
            <person name="Woyke T."/>
            <person name="Ryan C.M."/>
            <person name="Banfield J.F."/>
        </authorList>
    </citation>
    <scope>NUCLEOTIDE SEQUENCE [LARGE SCALE GENOMIC DNA]</scope>
</reference>
<name>A0A2M8KX08_9BACT</name>
<dbReference type="InterPro" id="IPR041489">
    <property type="entry name" value="PDZ_6"/>
</dbReference>
<dbReference type="AlphaFoldDB" id="A0A2M8KX08"/>
<comment type="caution">
    <text evidence="6">The sequence shown here is derived from an EMBL/GenBank/DDBJ whole genome shotgun (WGS) entry which is preliminary data.</text>
</comment>
<dbReference type="InterPro" id="IPR009003">
    <property type="entry name" value="Peptidase_S1_PA"/>
</dbReference>
<feature type="domain" description="PDZ" evidence="5">
    <location>
        <begin position="342"/>
        <end position="394"/>
    </location>
</feature>
<keyword evidence="4" id="KW-0812">Transmembrane</keyword>
<evidence type="ECO:0000256" key="2">
    <source>
        <dbReference type="ARBA" id="ARBA00022670"/>
    </source>
</evidence>
<evidence type="ECO:0000259" key="5">
    <source>
        <dbReference type="PROSITE" id="PS50106"/>
    </source>
</evidence>
<evidence type="ECO:0000256" key="3">
    <source>
        <dbReference type="ARBA" id="ARBA00022801"/>
    </source>
</evidence>
<comment type="similarity">
    <text evidence="1">Belongs to the peptidase S1C family.</text>
</comment>
<keyword evidence="4" id="KW-1133">Transmembrane helix</keyword>